<evidence type="ECO:0000313" key="8">
    <source>
        <dbReference type="WBParaSite" id="Pan_g12480.t1"/>
    </source>
</evidence>
<keyword evidence="3" id="KW-0378">Hydrolase</keyword>
<dbReference type="PRINTS" id="PR00722">
    <property type="entry name" value="CHYMOTRYPSIN"/>
</dbReference>
<dbReference type="InterPro" id="IPR043504">
    <property type="entry name" value="Peptidase_S1_PA_chymotrypsin"/>
</dbReference>
<organism evidence="7 8">
    <name type="scientific">Panagrellus redivivus</name>
    <name type="common">Microworm</name>
    <dbReference type="NCBI Taxonomy" id="6233"/>
    <lineage>
        <taxon>Eukaryota</taxon>
        <taxon>Metazoa</taxon>
        <taxon>Ecdysozoa</taxon>
        <taxon>Nematoda</taxon>
        <taxon>Chromadorea</taxon>
        <taxon>Rhabditida</taxon>
        <taxon>Tylenchina</taxon>
        <taxon>Panagrolaimomorpha</taxon>
        <taxon>Panagrolaimoidea</taxon>
        <taxon>Panagrolaimidae</taxon>
        <taxon>Panagrellus</taxon>
    </lineage>
</organism>
<evidence type="ECO:0000256" key="2">
    <source>
        <dbReference type="ARBA" id="ARBA00022670"/>
    </source>
</evidence>
<feature type="domain" description="Peptidase S1" evidence="6">
    <location>
        <begin position="107"/>
        <end position="342"/>
    </location>
</feature>
<dbReference type="Proteomes" id="UP000492821">
    <property type="component" value="Unassembled WGS sequence"/>
</dbReference>
<reference evidence="7" key="1">
    <citation type="journal article" date="2013" name="Genetics">
        <title>The draft genome and transcriptome of Panagrellus redivivus are shaped by the harsh demands of a free-living lifestyle.</title>
        <authorList>
            <person name="Srinivasan J."/>
            <person name="Dillman A.R."/>
            <person name="Macchietto M.G."/>
            <person name="Heikkinen L."/>
            <person name="Lakso M."/>
            <person name="Fracchia K.M."/>
            <person name="Antoshechkin I."/>
            <person name="Mortazavi A."/>
            <person name="Wong G."/>
            <person name="Sternberg P.W."/>
        </authorList>
    </citation>
    <scope>NUCLEOTIDE SEQUENCE [LARGE SCALE GENOMIC DNA]</scope>
    <source>
        <strain evidence="7">MT8872</strain>
    </source>
</reference>
<keyword evidence="2" id="KW-0645">Protease</keyword>
<dbReference type="AlphaFoldDB" id="A0A7E4USY8"/>
<dbReference type="GO" id="GO:0004252">
    <property type="term" value="F:serine-type endopeptidase activity"/>
    <property type="evidence" value="ECO:0007669"/>
    <property type="project" value="InterPro"/>
</dbReference>
<dbReference type="SUPFAM" id="SSF50494">
    <property type="entry name" value="Trypsin-like serine proteases"/>
    <property type="match status" value="1"/>
</dbReference>
<dbReference type="SMART" id="SM00020">
    <property type="entry name" value="Tryp_SPc"/>
    <property type="match status" value="1"/>
</dbReference>
<evidence type="ECO:0000313" key="7">
    <source>
        <dbReference type="Proteomes" id="UP000492821"/>
    </source>
</evidence>
<evidence type="ECO:0000259" key="6">
    <source>
        <dbReference type="PROSITE" id="PS50240"/>
    </source>
</evidence>
<dbReference type="PROSITE" id="PS50240">
    <property type="entry name" value="TRYPSIN_DOM"/>
    <property type="match status" value="1"/>
</dbReference>
<dbReference type="InterPro" id="IPR001254">
    <property type="entry name" value="Trypsin_dom"/>
</dbReference>
<comment type="similarity">
    <text evidence="1">Belongs to the peptidase S1 family.</text>
</comment>
<dbReference type="InterPro" id="IPR009003">
    <property type="entry name" value="Peptidase_S1_PA"/>
</dbReference>
<evidence type="ECO:0000256" key="1">
    <source>
        <dbReference type="ARBA" id="ARBA00007664"/>
    </source>
</evidence>
<dbReference type="InterPro" id="IPR050430">
    <property type="entry name" value="Peptidase_S1"/>
</dbReference>
<proteinExistence type="inferred from homology"/>
<protein>
    <submittedName>
        <fullName evidence="8">Peptidase S1 domain-containing protein</fullName>
    </submittedName>
</protein>
<reference evidence="8" key="2">
    <citation type="submission" date="2020-10" db="UniProtKB">
        <authorList>
            <consortium name="WormBaseParasite"/>
        </authorList>
    </citation>
    <scope>IDENTIFICATION</scope>
</reference>
<keyword evidence="7" id="KW-1185">Reference proteome</keyword>
<dbReference type="GO" id="GO:0006508">
    <property type="term" value="P:proteolysis"/>
    <property type="evidence" value="ECO:0007669"/>
    <property type="project" value="UniProtKB-KW"/>
</dbReference>
<dbReference type="WBParaSite" id="Pan_g12480.t1">
    <property type="protein sequence ID" value="Pan_g12480.t1"/>
    <property type="gene ID" value="Pan_g12480"/>
</dbReference>
<keyword evidence="5" id="KW-1015">Disulfide bond</keyword>
<sequence length="352" mass="39716">MSHYYLYCSLKGEKVKTCPVWAILALVLAAQCPKASLDSEFRAVLHDDSIFRTEPNREPLNMLLKPYHFTIFATCIISVTTLYYDYDAVGQPPDSAVKDVGKFKPRIVGGYIPYVHSLPFVVYIQIFGKNGDFGVCTGSIIASRYVMTAFHCLADAILPFRTTLEELRKRMIVNVGSMYKKDGRPYKVVDFYPFRTKAGKYEDFVILKLDRELYFSKGTIKPAVLGRWIPKRGEVLTIAGHGRRIANGRDERPDRYILANVKVEKNITLRRGREGFCARGVNQGPAKGDSGGPALKIVNRQYVQVGMIAGGKKILVNSRYKCDEGEFILIAPYCDFIYEKTEGTARCQQVNN</sequence>
<dbReference type="InterPro" id="IPR001314">
    <property type="entry name" value="Peptidase_S1A"/>
</dbReference>
<dbReference type="Pfam" id="PF00089">
    <property type="entry name" value="Trypsin"/>
    <property type="match status" value="1"/>
</dbReference>
<keyword evidence="4" id="KW-0720">Serine protease</keyword>
<evidence type="ECO:0000256" key="3">
    <source>
        <dbReference type="ARBA" id="ARBA00022801"/>
    </source>
</evidence>
<name>A0A7E4USY8_PANRE</name>
<accession>A0A7E4USY8</accession>
<evidence type="ECO:0000256" key="5">
    <source>
        <dbReference type="ARBA" id="ARBA00023157"/>
    </source>
</evidence>
<dbReference type="PANTHER" id="PTHR24276:SF91">
    <property type="entry name" value="AT26814P-RELATED"/>
    <property type="match status" value="1"/>
</dbReference>
<evidence type="ECO:0000256" key="4">
    <source>
        <dbReference type="ARBA" id="ARBA00022825"/>
    </source>
</evidence>
<dbReference type="PANTHER" id="PTHR24276">
    <property type="entry name" value="POLYSERASE-RELATED"/>
    <property type="match status" value="1"/>
</dbReference>
<dbReference type="Gene3D" id="2.40.10.10">
    <property type="entry name" value="Trypsin-like serine proteases"/>
    <property type="match status" value="1"/>
</dbReference>